<feature type="transmembrane region" description="Helical" evidence="7">
    <location>
        <begin position="138"/>
        <end position="157"/>
    </location>
</feature>
<proteinExistence type="inferred from homology"/>
<reference evidence="9 10" key="2">
    <citation type="journal article" date="2017" name="Front. Plant Sci.">
        <title>Gene Classification and Mining of Molecular Markers Useful in Red Clover (Trifolium pratense) Breeding.</title>
        <authorList>
            <person name="Istvanek J."/>
            <person name="Dluhosova J."/>
            <person name="Dluhos P."/>
            <person name="Patkova L."/>
            <person name="Nedelnik J."/>
            <person name="Repkova J."/>
        </authorList>
    </citation>
    <scope>NUCLEOTIDE SEQUENCE [LARGE SCALE GENOMIC DNA]</scope>
    <source>
        <strain evidence="10">cv. Tatra</strain>
        <tissue evidence="9">Young leaves</tissue>
    </source>
</reference>
<evidence type="ECO:0000256" key="6">
    <source>
        <dbReference type="ARBA" id="ARBA00023136"/>
    </source>
</evidence>
<feature type="domain" description="Casparian strip membrane protein" evidence="8">
    <location>
        <begin position="23"/>
        <end position="115"/>
    </location>
</feature>
<dbReference type="EMBL" id="ASHM01005297">
    <property type="protein sequence ID" value="PNY12457.1"/>
    <property type="molecule type" value="Genomic_DNA"/>
</dbReference>
<dbReference type="InterPro" id="IPR006459">
    <property type="entry name" value="CASP/CASPL"/>
</dbReference>
<dbReference type="PANTHER" id="PTHR36488:SF12">
    <property type="entry name" value="CASP-LIKE PROTEIN"/>
    <property type="match status" value="1"/>
</dbReference>
<protein>
    <recommendedName>
        <fullName evidence="7">CASP-like protein</fullName>
    </recommendedName>
</protein>
<evidence type="ECO:0000256" key="4">
    <source>
        <dbReference type="ARBA" id="ARBA00022692"/>
    </source>
</evidence>
<name>A0A2K3PB07_TRIPR</name>
<dbReference type="Pfam" id="PF04535">
    <property type="entry name" value="CASP_dom"/>
    <property type="match status" value="2"/>
</dbReference>
<dbReference type="InterPro" id="IPR006702">
    <property type="entry name" value="CASP_dom"/>
</dbReference>
<feature type="domain" description="Casparian strip membrane protein" evidence="8">
    <location>
        <begin position="138"/>
        <end position="191"/>
    </location>
</feature>
<dbReference type="NCBIfam" id="TIGR01569">
    <property type="entry name" value="A_tha_TIGR01569"/>
    <property type="match status" value="2"/>
</dbReference>
<comment type="subunit">
    <text evidence="7">Homodimer and heterodimers.</text>
</comment>
<feature type="transmembrane region" description="Helical" evidence="7">
    <location>
        <begin position="30"/>
        <end position="50"/>
    </location>
</feature>
<keyword evidence="6 7" id="KW-0472">Membrane</keyword>
<comment type="subcellular location">
    <subcellularLocation>
        <location evidence="1 7">Cell membrane</location>
        <topology evidence="1 7">Multi-pass membrane protein</topology>
    </subcellularLocation>
</comment>
<comment type="similarity">
    <text evidence="2 7">Belongs to the Casparian strip membrane proteins (CASP) family.</text>
</comment>
<evidence type="ECO:0000256" key="2">
    <source>
        <dbReference type="ARBA" id="ARBA00007651"/>
    </source>
</evidence>
<gene>
    <name evidence="9" type="ORF">L195_g009088</name>
</gene>
<dbReference type="STRING" id="57577.A0A2K3PB07"/>
<dbReference type="PANTHER" id="PTHR36488">
    <property type="entry name" value="CASP-LIKE PROTEIN 1U1"/>
    <property type="match status" value="1"/>
</dbReference>
<keyword evidence="3 7" id="KW-1003">Cell membrane</keyword>
<evidence type="ECO:0000259" key="8">
    <source>
        <dbReference type="Pfam" id="PF04535"/>
    </source>
</evidence>
<accession>A0A2K3PB07</accession>
<feature type="transmembrane region" description="Helical" evidence="7">
    <location>
        <begin position="70"/>
        <end position="99"/>
    </location>
</feature>
<evidence type="ECO:0000313" key="10">
    <source>
        <dbReference type="Proteomes" id="UP000236291"/>
    </source>
</evidence>
<feature type="transmembrane region" description="Helical" evidence="7">
    <location>
        <begin position="184"/>
        <end position="205"/>
    </location>
</feature>
<keyword evidence="4 7" id="KW-0812">Transmembrane</keyword>
<evidence type="ECO:0000256" key="7">
    <source>
        <dbReference type="RuleBase" id="RU361233"/>
    </source>
</evidence>
<dbReference type="Proteomes" id="UP000236291">
    <property type="component" value="Unassembled WGS sequence"/>
</dbReference>
<dbReference type="AlphaFoldDB" id="A0A2K3PB07"/>
<organism evidence="9 10">
    <name type="scientific">Trifolium pratense</name>
    <name type="common">Red clover</name>
    <dbReference type="NCBI Taxonomy" id="57577"/>
    <lineage>
        <taxon>Eukaryota</taxon>
        <taxon>Viridiplantae</taxon>
        <taxon>Streptophyta</taxon>
        <taxon>Embryophyta</taxon>
        <taxon>Tracheophyta</taxon>
        <taxon>Spermatophyta</taxon>
        <taxon>Magnoliopsida</taxon>
        <taxon>eudicotyledons</taxon>
        <taxon>Gunneridae</taxon>
        <taxon>Pentapetalae</taxon>
        <taxon>rosids</taxon>
        <taxon>fabids</taxon>
        <taxon>Fabales</taxon>
        <taxon>Fabaceae</taxon>
        <taxon>Papilionoideae</taxon>
        <taxon>50 kb inversion clade</taxon>
        <taxon>NPAAA clade</taxon>
        <taxon>Hologalegina</taxon>
        <taxon>IRL clade</taxon>
        <taxon>Trifolieae</taxon>
        <taxon>Trifolium</taxon>
    </lineage>
</organism>
<comment type="caution">
    <text evidence="9">The sequence shown here is derived from an EMBL/GenBank/DDBJ whole genome shotgun (WGS) entry which is preliminary data.</text>
</comment>
<evidence type="ECO:0000256" key="5">
    <source>
        <dbReference type="ARBA" id="ARBA00022989"/>
    </source>
</evidence>
<dbReference type="GO" id="GO:0005886">
    <property type="term" value="C:plasma membrane"/>
    <property type="evidence" value="ECO:0007669"/>
    <property type="project" value="UniProtKB-SubCell"/>
</dbReference>
<evidence type="ECO:0000256" key="1">
    <source>
        <dbReference type="ARBA" id="ARBA00004651"/>
    </source>
</evidence>
<keyword evidence="5 7" id="KW-1133">Transmembrane helix</keyword>
<reference evidence="9 10" key="1">
    <citation type="journal article" date="2014" name="Am. J. Bot.">
        <title>Genome assembly and annotation for red clover (Trifolium pratense; Fabaceae).</title>
        <authorList>
            <person name="Istvanek J."/>
            <person name="Jaros M."/>
            <person name="Krenek A."/>
            <person name="Repkova J."/>
        </authorList>
    </citation>
    <scope>NUCLEOTIDE SEQUENCE [LARGE SCALE GENOMIC DNA]</scope>
    <source>
        <strain evidence="10">cv. Tatra</strain>
        <tissue evidence="9">Young leaves</tissue>
    </source>
</reference>
<sequence>MEKATFVELSEQKISNQNGKMKRGVAVIDFILRLIAIVATLASAIAMGTTDETLPFFTQFVRFRAKYDDLPALRLFVVASAIASGYLILSLPFSILHIIRSSAGMTRVILIILDTGSTPKSYGRQKLTNYQGKGGREVMLASLTAGSSAAASIVYLAHKGNTKANWFAFCQQYNSFCERISGSMIGSFIAIPLFIILIILSALVLSRR</sequence>
<evidence type="ECO:0000313" key="9">
    <source>
        <dbReference type="EMBL" id="PNY12457.1"/>
    </source>
</evidence>
<evidence type="ECO:0000256" key="3">
    <source>
        <dbReference type="ARBA" id="ARBA00022475"/>
    </source>
</evidence>
<dbReference type="InterPro" id="IPR044173">
    <property type="entry name" value="CASPL"/>
</dbReference>